<sequence length="700" mass="74505">MAGDVTYSVDGAVAVVTINNPPVNAFGFDVRHGVIEAMNRAEADPDVTCVVLTGGGRTFSGGADITEFGKTPREPSLPDVNTRCETMSKPVVAAIHGFAFGGGLEVSLSCHGRIATADAKLALPEVKLGLIPGAGGTQRLPRLIGPEAALDVIVPGNPVGAKKALEVGILDRVAGEDLLADAKAFALELAAADEKPSALRDREDRLEAARRDPSALDAHAATLTKKARGLEAPLACVRAVRMALDTPFDEALAKEREIFIELMNGDQSKAQRHLFFAEREANKIPGIDRDVRPRKVSKAAVIGAGTMGGGIAMALANGGVPVTILEMNQEAIDRGMAVIQRNYDTSVKRGSISAEERDRRLGRLSTTTDYNDIADADLVIEAVFEEMSVKKVVFGKLDEVMKPGAILASNTSYLDVDDIAQMTKRPADVLGMHFFSPANVMKLLEIVRGKETSPDVIATALALGKQIGKVPVVVGVCHGFVGNRMLSSRSAENESLLLEGASPADVDKAFLDFGFSMGPFAMGDLAGLDIGWRTRKSLGQTAAIGDALCEAGRFGQKTGKGFYSYEDGPRDAKPDPWVDALIAEKAKELGVNRRNISADEIVERTIYPMINEGARILEEGIALRPSDIDIVWINGYAFPIGKGGPMFWAEQAGLEHIVERLEFWHGKTGNPVFEPAALLRKAAKEGSSLASAMAGKDDVA</sequence>
<evidence type="ECO:0000256" key="6">
    <source>
        <dbReference type="ARBA" id="ARBA00023027"/>
    </source>
</evidence>
<evidence type="ECO:0000313" key="15">
    <source>
        <dbReference type="EMBL" id="MCO6410629.1"/>
    </source>
</evidence>
<keyword evidence="6" id="KW-0520">NAD</keyword>
<dbReference type="RefSeq" id="WP_252917344.1">
    <property type="nucleotide sequence ID" value="NZ_JAAAML010000004.1"/>
</dbReference>
<evidence type="ECO:0000256" key="7">
    <source>
        <dbReference type="ARBA" id="ARBA00023098"/>
    </source>
</evidence>
<keyword evidence="3" id="KW-0276">Fatty acid metabolism</keyword>
<feature type="domain" description="3-hydroxyacyl-CoA dehydrogenase C-terminal" evidence="13">
    <location>
        <begin position="479"/>
        <end position="565"/>
    </location>
</feature>
<dbReference type="InterPro" id="IPR001753">
    <property type="entry name" value="Enoyl-CoA_hydra/iso"/>
</dbReference>
<keyword evidence="5" id="KW-0560">Oxidoreductase</keyword>
<evidence type="ECO:0000313" key="16">
    <source>
        <dbReference type="Proteomes" id="UP001320715"/>
    </source>
</evidence>
<dbReference type="Pfam" id="PF02737">
    <property type="entry name" value="3HCDH_N"/>
    <property type="match status" value="1"/>
</dbReference>
<organism evidence="15 16">
    <name type="scientific">Hoeflea alexandrii</name>
    <dbReference type="NCBI Taxonomy" id="288436"/>
    <lineage>
        <taxon>Bacteria</taxon>
        <taxon>Pseudomonadati</taxon>
        <taxon>Pseudomonadota</taxon>
        <taxon>Alphaproteobacteria</taxon>
        <taxon>Hyphomicrobiales</taxon>
        <taxon>Rhizobiaceae</taxon>
        <taxon>Hoeflea</taxon>
    </lineage>
</organism>
<dbReference type="Pfam" id="PF00378">
    <property type="entry name" value="ECH_1"/>
    <property type="match status" value="1"/>
</dbReference>
<keyword evidence="16" id="KW-1185">Reference proteome</keyword>
<keyword evidence="11" id="KW-0511">Multifunctional enzyme</keyword>
<comment type="pathway">
    <text evidence="2">Lipid metabolism; fatty acid beta-oxidation.</text>
</comment>
<keyword evidence="10" id="KW-0456">Lyase</keyword>
<dbReference type="SUPFAM" id="SSF52096">
    <property type="entry name" value="ClpP/crotonase"/>
    <property type="match status" value="1"/>
</dbReference>
<dbReference type="Gene3D" id="3.40.50.720">
    <property type="entry name" value="NAD(P)-binding Rossmann-like Domain"/>
    <property type="match status" value="1"/>
</dbReference>
<dbReference type="Gene3D" id="3.90.226.10">
    <property type="entry name" value="2-enoyl-CoA Hydratase, Chain A, domain 1"/>
    <property type="match status" value="1"/>
</dbReference>
<dbReference type="SUPFAM" id="SSF51735">
    <property type="entry name" value="NAD(P)-binding Rossmann-fold domains"/>
    <property type="match status" value="1"/>
</dbReference>
<dbReference type="CDD" id="cd06558">
    <property type="entry name" value="crotonase-like"/>
    <property type="match status" value="1"/>
</dbReference>
<reference evidence="15 16" key="1">
    <citation type="submission" date="2020-01" db="EMBL/GenBank/DDBJ databases">
        <title>Genomes of bacteria type strains.</title>
        <authorList>
            <person name="Chen J."/>
            <person name="Zhu S."/>
            <person name="Yang J."/>
        </authorList>
    </citation>
    <scope>NUCLEOTIDE SEQUENCE [LARGE SCALE GENOMIC DNA]</scope>
    <source>
        <strain evidence="15 16">DSM 16655</strain>
    </source>
</reference>
<evidence type="ECO:0000256" key="12">
    <source>
        <dbReference type="ARBA" id="ARBA00049556"/>
    </source>
</evidence>
<evidence type="ECO:0000256" key="3">
    <source>
        <dbReference type="ARBA" id="ARBA00022832"/>
    </source>
</evidence>
<evidence type="ECO:0000256" key="4">
    <source>
        <dbReference type="ARBA" id="ARBA00022963"/>
    </source>
</evidence>
<proteinExistence type="predicted"/>
<gene>
    <name evidence="15" type="ORF">GTW23_20805</name>
</gene>
<keyword evidence="9" id="KW-0413">Isomerase</keyword>
<dbReference type="PANTHER" id="PTHR23309">
    <property type="entry name" value="3-HYDROXYACYL-COA DEHYROGENASE"/>
    <property type="match status" value="1"/>
</dbReference>
<keyword evidence="8" id="KW-0576">Peroxisome</keyword>
<protein>
    <submittedName>
        <fullName evidence="15">3-hydroxyacyl-CoA dehydrogenase</fullName>
    </submittedName>
</protein>
<feature type="domain" description="3-hydroxyacyl-CoA dehydrogenase C-terminal" evidence="13">
    <location>
        <begin position="601"/>
        <end position="687"/>
    </location>
</feature>
<dbReference type="EMBL" id="JAAAML010000004">
    <property type="protein sequence ID" value="MCO6410629.1"/>
    <property type="molecule type" value="Genomic_DNA"/>
</dbReference>
<evidence type="ECO:0000259" key="13">
    <source>
        <dbReference type="Pfam" id="PF00725"/>
    </source>
</evidence>
<evidence type="ECO:0000256" key="8">
    <source>
        <dbReference type="ARBA" id="ARBA00023140"/>
    </source>
</evidence>
<dbReference type="InterPro" id="IPR036291">
    <property type="entry name" value="NAD(P)-bd_dom_sf"/>
</dbReference>
<keyword evidence="4" id="KW-0442">Lipid degradation</keyword>
<evidence type="ECO:0000256" key="1">
    <source>
        <dbReference type="ARBA" id="ARBA00004275"/>
    </source>
</evidence>
<evidence type="ECO:0000259" key="14">
    <source>
        <dbReference type="Pfam" id="PF02737"/>
    </source>
</evidence>
<evidence type="ECO:0000256" key="9">
    <source>
        <dbReference type="ARBA" id="ARBA00023235"/>
    </source>
</evidence>
<dbReference type="Pfam" id="PF00725">
    <property type="entry name" value="3HCDH"/>
    <property type="match status" value="2"/>
</dbReference>
<dbReference type="Gene3D" id="1.10.1040.50">
    <property type="match status" value="1"/>
</dbReference>
<dbReference type="PANTHER" id="PTHR23309:SF51">
    <property type="entry name" value="3-HYDROXYACYL-COA DEHYDROGENASE-RELATED"/>
    <property type="match status" value="1"/>
</dbReference>
<dbReference type="SUPFAM" id="SSF48179">
    <property type="entry name" value="6-phosphogluconate dehydrogenase C-terminal domain-like"/>
    <property type="match status" value="2"/>
</dbReference>
<comment type="caution">
    <text evidence="15">The sequence shown here is derived from an EMBL/GenBank/DDBJ whole genome shotgun (WGS) entry which is preliminary data.</text>
</comment>
<dbReference type="InterPro" id="IPR006176">
    <property type="entry name" value="3-OHacyl-CoA_DH_NAD-bd"/>
</dbReference>
<comment type="catalytic activity">
    <reaction evidence="12">
        <text>a (3S)-3-hydroxyacyl-CoA + NAD(+) = a 3-oxoacyl-CoA + NADH + H(+)</text>
        <dbReference type="Rhea" id="RHEA:22432"/>
        <dbReference type="ChEBI" id="CHEBI:15378"/>
        <dbReference type="ChEBI" id="CHEBI:57318"/>
        <dbReference type="ChEBI" id="CHEBI:57540"/>
        <dbReference type="ChEBI" id="CHEBI:57945"/>
        <dbReference type="ChEBI" id="CHEBI:90726"/>
        <dbReference type="EC" id="1.1.1.35"/>
    </reaction>
</comment>
<accession>A0ABT1CWQ1</accession>
<feature type="domain" description="3-hydroxyacyl-CoA dehydrogenase NAD binding" evidence="14">
    <location>
        <begin position="298"/>
        <end position="475"/>
    </location>
</feature>
<dbReference type="InterPro" id="IPR029045">
    <property type="entry name" value="ClpP/crotonase-like_dom_sf"/>
</dbReference>
<evidence type="ECO:0000256" key="11">
    <source>
        <dbReference type="ARBA" id="ARBA00023268"/>
    </source>
</evidence>
<dbReference type="InterPro" id="IPR008927">
    <property type="entry name" value="6-PGluconate_DH-like_C_sf"/>
</dbReference>
<name>A0ABT1CWQ1_9HYPH</name>
<dbReference type="InterPro" id="IPR006108">
    <property type="entry name" value="3HC_DH_C"/>
</dbReference>
<keyword evidence="7" id="KW-0443">Lipid metabolism</keyword>
<evidence type="ECO:0000256" key="5">
    <source>
        <dbReference type="ARBA" id="ARBA00023002"/>
    </source>
</evidence>
<evidence type="ECO:0000256" key="2">
    <source>
        <dbReference type="ARBA" id="ARBA00005005"/>
    </source>
</evidence>
<dbReference type="Proteomes" id="UP001320715">
    <property type="component" value="Unassembled WGS sequence"/>
</dbReference>
<comment type="subcellular location">
    <subcellularLocation>
        <location evidence="1">Peroxisome</location>
    </subcellularLocation>
</comment>
<evidence type="ECO:0000256" key="10">
    <source>
        <dbReference type="ARBA" id="ARBA00023239"/>
    </source>
</evidence>